<evidence type="ECO:0000313" key="1">
    <source>
        <dbReference type="EMBL" id="MEQ2205165.1"/>
    </source>
</evidence>
<gene>
    <name evidence="1" type="ORF">XENOCAPTIV_027378</name>
</gene>
<dbReference type="Proteomes" id="UP001434883">
    <property type="component" value="Unassembled WGS sequence"/>
</dbReference>
<comment type="caution">
    <text evidence="1">The sequence shown here is derived from an EMBL/GenBank/DDBJ whole genome shotgun (WGS) entry which is preliminary data.</text>
</comment>
<keyword evidence="2" id="KW-1185">Reference proteome</keyword>
<dbReference type="EMBL" id="JAHRIN010040702">
    <property type="protein sequence ID" value="MEQ2205165.1"/>
    <property type="molecule type" value="Genomic_DNA"/>
</dbReference>
<evidence type="ECO:0000313" key="2">
    <source>
        <dbReference type="Proteomes" id="UP001434883"/>
    </source>
</evidence>
<protein>
    <submittedName>
        <fullName evidence="1">Uncharacterized protein</fullName>
    </submittedName>
</protein>
<name>A0ABV0RAN0_9TELE</name>
<sequence length="120" mass="14082">MPNPNLNPNSIHTLVLNLTVGKIGREDQQNVLTLVQTVLNLMVKSGKWFSLRCQDRNTHTHTHTFMVYYLCEDFPVTSLHCLHFYGLNLTLPLTLCQWDTHTHIYTHTHPWITVFLRTFH</sequence>
<reference evidence="1 2" key="1">
    <citation type="submission" date="2021-06" db="EMBL/GenBank/DDBJ databases">
        <authorList>
            <person name="Palmer J.M."/>
        </authorList>
    </citation>
    <scope>NUCLEOTIDE SEQUENCE [LARGE SCALE GENOMIC DNA]</scope>
    <source>
        <strain evidence="1 2">XC_2019</strain>
        <tissue evidence="1">Muscle</tissue>
    </source>
</reference>
<organism evidence="1 2">
    <name type="scientific">Xenoophorus captivus</name>
    <dbReference type="NCBI Taxonomy" id="1517983"/>
    <lineage>
        <taxon>Eukaryota</taxon>
        <taxon>Metazoa</taxon>
        <taxon>Chordata</taxon>
        <taxon>Craniata</taxon>
        <taxon>Vertebrata</taxon>
        <taxon>Euteleostomi</taxon>
        <taxon>Actinopterygii</taxon>
        <taxon>Neopterygii</taxon>
        <taxon>Teleostei</taxon>
        <taxon>Neoteleostei</taxon>
        <taxon>Acanthomorphata</taxon>
        <taxon>Ovalentaria</taxon>
        <taxon>Atherinomorphae</taxon>
        <taxon>Cyprinodontiformes</taxon>
        <taxon>Goodeidae</taxon>
        <taxon>Xenoophorus</taxon>
    </lineage>
</organism>
<proteinExistence type="predicted"/>
<accession>A0ABV0RAN0</accession>